<evidence type="ECO:0000256" key="3">
    <source>
        <dbReference type="ARBA" id="ARBA00022801"/>
    </source>
</evidence>
<accession>A0ABR8N0L0</accession>
<dbReference type="InterPro" id="IPR051201">
    <property type="entry name" value="Chloro_Bact_Ser_Proteases"/>
</dbReference>
<evidence type="ECO:0000256" key="6">
    <source>
        <dbReference type="SAM" id="Phobius"/>
    </source>
</evidence>
<dbReference type="RefSeq" id="WP_191204632.1">
    <property type="nucleotide sequence ID" value="NZ_JACXZA010000004.1"/>
</dbReference>
<dbReference type="InterPro" id="IPR036034">
    <property type="entry name" value="PDZ_sf"/>
</dbReference>
<evidence type="ECO:0000256" key="4">
    <source>
        <dbReference type="ARBA" id="ARBA00022825"/>
    </source>
</evidence>
<keyword evidence="9" id="KW-1185">Reference proteome</keyword>
<reference evidence="8 9" key="1">
    <citation type="submission" date="2020-09" db="EMBL/GenBank/DDBJ databases">
        <title>Paenibacillus sp. strain PR3 16S rRNA gene Genome sequencing and assembly.</title>
        <authorList>
            <person name="Kim J."/>
        </authorList>
    </citation>
    <scope>NUCLEOTIDE SEQUENCE [LARGE SCALE GENOMIC DNA]</scope>
    <source>
        <strain evidence="8 9">PR3</strain>
    </source>
</reference>
<dbReference type="PANTHER" id="PTHR43343:SF3">
    <property type="entry name" value="PROTEASE DO-LIKE 8, CHLOROPLASTIC"/>
    <property type="match status" value="1"/>
</dbReference>
<keyword evidence="3" id="KW-0378">Hydrolase</keyword>
<dbReference type="Pfam" id="PF13180">
    <property type="entry name" value="PDZ_2"/>
    <property type="match status" value="1"/>
</dbReference>
<evidence type="ECO:0000313" key="9">
    <source>
        <dbReference type="Proteomes" id="UP000609346"/>
    </source>
</evidence>
<dbReference type="InterPro" id="IPR009003">
    <property type="entry name" value="Peptidase_S1_PA"/>
</dbReference>
<dbReference type="InterPro" id="IPR001478">
    <property type="entry name" value="PDZ"/>
</dbReference>
<evidence type="ECO:0000259" key="7">
    <source>
        <dbReference type="Pfam" id="PF13180"/>
    </source>
</evidence>
<gene>
    <name evidence="8" type="ORF">H8B09_16295</name>
</gene>
<comment type="similarity">
    <text evidence="1">Belongs to the peptidase S1C family.</text>
</comment>
<feature type="domain" description="PDZ" evidence="7">
    <location>
        <begin position="387"/>
        <end position="456"/>
    </location>
</feature>
<sequence length="464" mass="49741">MSLFDDDFYSSRVSRRKNRWIQEDAKQSKVLRSKSNWSNMRVAVLSSTISAAAAVLLFGTLFYHGGDSSDKKTPAASSAVTATQTADPYEKTITAAAKVRPMVVSVINEQYALGGISSSTGDDSEAAEGQLQQVGVGSGVIFEKKDGKALIVTNYHVISGSERVEVTMTDGTSRVATIVGGDQITDLAVLQIDDKGIGDVAEFGESSKLRNGEWVMAIGSPLGLGDSLSSGIISKTTRMIPVSLNQDGNYDWEQEFIQIDTSINQGNSGGPLIDLDGRVVGINSMKIADIGVEGVGFAIPIDNAKPIIDSLIKYGVVKRPYLGVYTLDLDQYLAQQALTKPKDNMDVPNTGVDGSSVEPNAGVDGDTDSSSLSDAVDDTGIIIPDEVKDGVIVLEAVGPSQEAGLKFNDLITKLDKTPIGSTMELRKYLYEHKKIGDTIEITYYRDGEKQTVKLQLSEKSKDDD</sequence>
<evidence type="ECO:0000256" key="1">
    <source>
        <dbReference type="ARBA" id="ARBA00010541"/>
    </source>
</evidence>
<feature type="region of interest" description="Disordered" evidence="5">
    <location>
        <begin position="343"/>
        <end position="374"/>
    </location>
</feature>
<dbReference type="PRINTS" id="PR00834">
    <property type="entry name" value="PROTEASES2C"/>
</dbReference>
<keyword evidence="2" id="KW-0645">Protease</keyword>
<dbReference type="SUPFAM" id="SSF50156">
    <property type="entry name" value="PDZ domain-like"/>
    <property type="match status" value="1"/>
</dbReference>
<dbReference type="InterPro" id="IPR001940">
    <property type="entry name" value="Peptidase_S1C"/>
</dbReference>
<keyword evidence="4" id="KW-0720">Serine protease</keyword>
<dbReference type="Pfam" id="PF13365">
    <property type="entry name" value="Trypsin_2"/>
    <property type="match status" value="1"/>
</dbReference>
<comment type="caution">
    <text evidence="8">The sequence shown here is derived from an EMBL/GenBank/DDBJ whole genome shotgun (WGS) entry which is preliminary data.</text>
</comment>
<evidence type="ECO:0000256" key="2">
    <source>
        <dbReference type="ARBA" id="ARBA00022670"/>
    </source>
</evidence>
<evidence type="ECO:0000256" key="5">
    <source>
        <dbReference type="SAM" id="MobiDB-lite"/>
    </source>
</evidence>
<name>A0ABR8N0L0_9BACL</name>
<dbReference type="EMBL" id="JACXZA010000004">
    <property type="protein sequence ID" value="MBD3920324.1"/>
    <property type="molecule type" value="Genomic_DNA"/>
</dbReference>
<proteinExistence type="inferred from homology"/>
<keyword evidence="6" id="KW-0812">Transmembrane</keyword>
<evidence type="ECO:0000313" key="8">
    <source>
        <dbReference type="EMBL" id="MBD3920324.1"/>
    </source>
</evidence>
<dbReference type="InterPro" id="IPR043504">
    <property type="entry name" value="Peptidase_S1_PA_chymotrypsin"/>
</dbReference>
<keyword evidence="6" id="KW-0472">Membrane</keyword>
<dbReference type="Proteomes" id="UP000609346">
    <property type="component" value="Unassembled WGS sequence"/>
</dbReference>
<feature type="transmembrane region" description="Helical" evidence="6">
    <location>
        <begin position="42"/>
        <end position="63"/>
    </location>
</feature>
<organism evidence="8 9">
    <name type="scientific">Paenibacillus terricola</name>
    <dbReference type="NCBI Taxonomy" id="2763503"/>
    <lineage>
        <taxon>Bacteria</taxon>
        <taxon>Bacillati</taxon>
        <taxon>Bacillota</taxon>
        <taxon>Bacilli</taxon>
        <taxon>Bacillales</taxon>
        <taxon>Paenibacillaceae</taxon>
        <taxon>Paenibacillus</taxon>
    </lineage>
</organism>
<dbReference type="SUPFAM" id="SSF50494">
    <property type="entry name" value="Trypsin-like serine proteases"/>
    <property type="match status" value="1"/>
</dbReference>
<dbReference type="Gene3D" id="2.30.42.10">
    <property type="match status" value="1"/>
</dbReference>
<dbReference type="PANTHER" id="PTHR43343">
    <property type="entry name" value="PEPTIDASE S12"/>
    <property type="match status" value="1"/>
</dbReference>
<dbReference type="Gene3D" id="2.40.10.10">
    <property type="entry name" value="Trypsin-like serine proteases"/>
    <property type="match status" value="2"/>
</dbReference>
<keyword evidence="6" id="KW-1133">Transmembrane helix</keyword>
<protein>
    <submittedName>
        <fullName evidence="8">Trypsin-like peptidase domain-containing protein</fullName>
    </submittedName>
</protein>